<organism evidence="2">
    <name type="scientific">uncultured Cytophagales bacterium</name>
    <dbReference type="NCBI Taxonomy" id="158755"/>
    <lineage>
        <taxon>Bacteria</taxon>
        <taxon>Pseudomonadati</taxon>
        <taxon>Bacteroidota</taxon>
        <taxon>Sphingobacteriia</taxon>
        <taxon>Sphingobacteriales</taxon>
        <taxon>environmental samples</taxon>
    </lineage>
</organism>
<accession>A0A6J4J8W9</accession>
<name>A0A6J4J8W9_9SPHI</name>
<reference evidence="2" key="1">
    <citation type="submission" date="2020-02" db="EMBL/GenBank/DDBJ databases">
        <authorList>
            <person name="Meier V. D."/>
        </authorList>
    </citation>
    <scope>NUCLEOTIDE SEQUENCE</scope>
    <source>
        <strain evidence="2">AVDCRST_MAG56</strain>
    </source>
</reference>
<evidence type="ECO:0000313" key="2">
    <source>
        <dbReference type="EMBL" id="CAA9270004.1"/>
    </source>
</evidence>
<feature type="chain" id="PRO_5027042732" evidence="1">
    <location>
        <begin position="19"/>
        <end position="194"/>
    </location>
</feature>
<dbReference type="EMBL" id="CADCTQ010000255">
    <property type="protein sequence ID" value="CAA9270004.1"/>
    <property type="molecule type" value="Genomic_DNA"/>
</dbReference>
<evidence type="ECO:0000256" key="1">
    <source>
        <dbReference type="SAM" id="SignalP"/>
    </source>
</evidence>
<gene>
    <name evidence="2" type="ORF">AVDCRST_MAG56-2993</name>
</gene>
<dbReference type="InterPro" id="IPR019850">
    <property type="entry name" value="GldD-like"/>
</dbReference>
<keyword evidence="1" id="KW-0732">Signal</keyword>
<dbReference type="NCBIfam" id="TIGR03512">
    <property type="entry name" value="GldD_lipo"/>
    <property type="match status" value="1"/>
</dbReference>
<dbReference type="Pfam" id="PF25593">
    <property type="entry name" value="GldD_lipo"/>
    <property type="match status" value="1"/>
</dbReference>
<feature type="signal peptide" evidence="1">
    <location>
        <begin position="1"/>
        <end position="18"/>
    </location>
</feature>
<proteinExistence type="predicted"/>
<dbReference type="AlphaFoldDB" id="A0A6J4J8W9"/>
<dbReference type="PROSITE" id="PS51257">
    <property type="entry name" value="PROKAR_LIPOPROTEIN"/>
    <property type="match status" value="1"/>
</dbReference>
<sequence length="194" mass="22453">MHFTKVVLSLLFVLPLLSACGSKDYVPKPKGFNRIDLPPHRYLALQGDYPYHFEHSAHAVIKKDTFARAEPYWIYVQYPDLRASVQLTYKTVNQDPKRFQELVNDAYKLASKHQIKAEAIEEMTLKTSNGKLAHLFQLEGEVPSQFQFYVTDTTTHFFRGALYFPTATKNDSLAPVIEYVKEDIVHLLNTLKWE</sequence>
<protein>
    <submittedName>
        <fullName evidence="2">GldD</fullName>
    </submittedName>
</protein>